<organism evidence="3 4">
    <name type="scientific">Hymenobacter crusticola</name>
    <dbReference type="NCBI Taxonomy" id="1770526"/>
    <lineage>
        <taxon>Bacteria</taxon>
        <taxon>Pseudomonadati</taxon>
        <taxon>Bacteroidota</taxon>
        <taxon>Cytophagia</taxon>
        <taxon>Cytophagales</taxon>
        <taxon>Hymenobacteraceae</taxon>
        <taxon>Hymenobacter</taxon>
    </lineage>
</organism>
<protein>
    <submittedName>
        <fullName evidence="3">Carbohydrate porin</fullName>
    </submittedName>
</protein>
<evidence type="ECO:0000256" key="2">
    <source>
        <dbReference type="RuleBase" id="RU363072"/>
    </source>
</evidence>
<dbReference type="Pfam" id="PF04966">
    <property type="entry name" value="OprB"/>
    <property type="match status" value="1"/>
</dbReference>
<reference evidence="3 4" key="1">
    <citation type="submission" date="2017-01" db="EMBL/GenBank/DDBJ databases">
        <title>A new Hymenobacter.</title>
        <authorList>
            <person name="Liang Y."/>
            <person name="Feng F."/>
        </authorList>
    </citation>
    <scope>NUCLEOTIDE SEQUENCE [LARGE SCALE GENOMIC DNA]</scope>
    <source>
        <strain evidence="3">MIMBbqt21</strain>
    </source>
</reference>
<evidence type="ECO:0000256" key="1">
    <source>
        <dbReference type="ARBA" id="ARBA00008769"/>
    </source>
</evidence>
<dbReference type="AlphaFoldDB" id="A0A243WE03"/>
<dbReference type="GO" id="GO:0015288">
    <property type="term" value="F:porin activity"/>
    <property type="evidence" value="ECO:0007669"/>
    <property type="project" value="InterPro"/>
</dbReference>
<comment type="similarity">
    <text evidence="1 2">Belongs to the OprB family.</text>
</comment>
<dbReference type="Proteomes" id="UP000194873">
    <property type="component" value="Unassembled WGS sequence"/>
</dbReference>
<dbReference type="GO" id="GO:0008643">
    <property type="term" value="P:carbohydrate transport"/>
    <property type="evidence" value="ECO:0007669"/>
    <property type="project" value="InterPro"/>
</dbReference>
<gene>
    <name evidence="3" type="ORF">BXP70_12205</name>
</gene>
<keyword evidence="4" id="KW-1185">Reference proteome</keyword>
<dbReference type="InterPro" id="IPR038673">
    <property type="entry name" value="OprB_sf"/>
</dbReference>
<evidence type="ECO:0000313" key="4">
    <source>
        <dbReference type="Proteomes" id="UP000194873"/>
    </source>
</evidence>
<comment type="caution">
    <text evidence="3">The sequence shown here is derived from an EMBL/GenBank/DDBJ whole genome shotgun (WGS) entry which is preliminary data.</text>
</comment>
<name>A0A243WE03_9BACT</name>
<dbReference type="Gene3D" id="2.40.160.180">
    <property type="entry name" value="Carbohydrate-selective porin OprB"/>
    <property type="match status" value="1"/>
</dbReference>
<accession>A0A243WE03</accession>
<dbReference type="EMBL" id="MTSE01000005">
    <property type="protein sequence ID" value="OUJ73908.1"/>
    <property type="molecule type" value="Genomic_DNA"/>
</dbReference>
<proteinExistence type="inferred from homology"/>
<sequence length="416" mass="45766">MPPDTTTLQPWSLHFQQTVIQQWHNKFAAPRTGSYSLQPVEKAKLSLTTTLFVGRRLWHGASLYFNPEVAGGSGLSGARGIAGFVNGETFRIGNPAPQLYLARLFLRQVWNLGTEQTTAADAPNQLSGPAPTHYVALNVGKFSLSDYFDLNSYSHDPRTQFFNWSLMSTGAWDYPANTRGYTVGAVGEYVTPAFALRVASTLVPREANGPTLEKNYGRSHSETLELTKTTSLHSRPGAVRLLGFITHANMGDYRLATQRPDLDLTATRALGRTKYGLSANVEQALTDQLGVFARASFNDGRHETWAFTEIDQSVSVGASSGGTRWHRPDDRLGLAFVGNGISQPHRDFLAAGGHGFIIGDGYLKYAPELIGEVYYSFNIPKYFLTISPDYQFVVDPGYNRDRGPVHVVAVRAHVAF</sequence>
<dbReference type="InterPro" id="IPR007049">
    <property type="entry name" value="Carb-sel_porin_OprB"/>
</dbReference>
<dbReference type="GO" id="GO:0016020">
    <property type="term" value="C:membrane"/>
    <property type="evidence" value="ECO:0007669"/>
    <property type="project" value="InterPro"/>
</dbReference>
<evidence type="ECO:0000313" key="3">
    <source>
        <dbReference type="EMBL" id="OUJ73908.1"/>
    </source>
</evidence>